<protein>
    <submittedName>
        <fullName evidence="2">Uncharacterized protein</fullName>
    </submittedName>
</protein>
<feature type="non-terminal residue" evidence="2">
    <location>
        <position position="252"/>
    </location>
</feature>
<dbReference type="AlphaFoldDB" id="A0A0L6UCZ0"/>
<sequence>MSECTDKTSHKNIPTNKTSHKNIPINKTSRKNIPLLDDTKFAAWSYVTEPPDLTQAGVISIATRDKLAEAMNILIDYLSELAFDAVVTPSNEEDPHALWNKIISQYSSTSVNNKGRVWLKFMRYEYNGQLKTFITDISHLLNEIAVVKLGVPNDVLCFSILAKLSEDMHNVVENIIMSEYNVTHPDATLSKLQELVYLEESRKTKNPKPSPTLKLESKPPDTATVLYTAKTQGLRKPLKGAQNQDQKPKLPQ</sequence>
<comment type="caution">
    <text evidence="2">The sequence shown here is derived from an EMBL/GenBank/DDBJ whole genome shotgun (WGS) entry which is preliminary data.</text>
</comment>
<feature type="region of interest" description="Disordered" evidence="1">
    <location>
        <begin position="1"/>
        <end position="24"/>
    </location>
</feature>
<proteinExistence type="predicted"/>
<dbReference type="Pfam" id="PF14223">
    <property type="entry name" value="Retrotran_gag_2"/>
    <property type="match status" value="1"/>
</dbReference>
<dbReference type="VEuPathDB" id="FungiDB:VP01_7318g1"/>
<evidence type="ECO:0000313" key="3">
    <source>
        <dbReference type="Proteomes" id="UP000037035"/>
    </source>
</evidence>
<organism evidence="2 3">
    <name type="scientific">Puccinia sorghi</name>
    <dbReference type="NCBI Taxonomy" id="27349"/>
    <lineage>
        <taxon>Eukaryota</taxon>
        <taxon>Fungi</taxon>
        <taxon>Dikarya</taxon>
        <taxon>Basidiomycota</taxon>
        <taxon>Pucciniomycotina</taxon>
        <taxon>Pucciniomycetes</taxon>
        <taxon>Pucciniales</taxon>
        <taxon>Pucciniaceae</taxon>
        <taxon>Puccinia</taxon>
    </lineage>
</organism>
<evidence type="ECO:0000256" key="1">
    <source>
        <dbReference type="SAM" id="MobiDB-lite"/>
    </source>
</evidence>
<evidence type="ECO:0000313" key="2">
    <source>
        <dbReference type="EMBL" id="KNZ46381.1"/>
    </source>
</evidence>
<feature type="region of interest" description="Disordered" evidence="1">
    <location>
        <begin position="201"/>
        <end position="252"/>
    </location>
</feature>
<dbReference type="Proteomes" id="UP000037035">
    <property type="component" value="Unassembled WGS sequence"/>
</dbReference>
<dbReference type="OrthoDB" id="2506005at2759"/>
<dbReference type="EMBL" id="LAVV01012737">
    <property type="protein sequence ID" value="KNZ46381.1"/>
    <property type="molecule type" value="Genomic_DNA"/>
</dbReference>
<accession>A0A0L6UCZ0</accession>
<reference evidence="2 3" key="1">
    <citation type="submission" date="2015-08" db="EMBL/GenBank/DDBJ databases">
        <title>Next Generation Sequencing and Analysis of the Genome of Puccinia sorghi L Schw, the Causal Agent of Maize Common Rust.</title>
        <authorList>
            <person name="Rochi L."/>
            <person name="Burguener G."/>
            <person name="Darino M."/>
            <person name="Turjanski A."/>
            <person name="Kreff E."/>
            <person name="Dieguez M.J."/>
            <person name="Sacco F."/>
        </authorList>
    </citation>
    <scope>NUCLEOTIDE SEQUENCE [LARGE SCALE GENOMIC DNA]</scope>
    <source>
        <strain evidence="2 3">RO10H11247</strain>
    </source>
</reference>
<name>A0A0L6UCZ0_9BASI</name>
<keyword evidence="3" id="KW-1185">Reference proteome</keyword>
<gene>
    <name evidence="2" type="ORF">VP01_7318g1</name>
</gene>